<dbReference type="GO" id="GO:0008483">
    <property type="term" value="F:transaminase activity"/>
    <property type="evidence" value="ECO:0007669"/>
    <property type="project" value="UniProtKB-KW"/>
</dbReference>
<dbReference type="InterPro" id="IPR015421">
    <property type="entry name" value="PyrdxlP-dep_Trfase_major"/>
</dbReference>
<comment type="similarity">
    <text evidence="2">In the C-terminal section; belongs to the class-I pyridoxal-phosphate-dependent aminotransferase family.</text>
</comment>
<evidence type="ECO:0000256" key="6">
    <source>
        <dbReference type="ARBA" id="ARBA00023125"/>
    </source>
</evidence>
<dbReference type="PANTHER" id="PTHR46577">
    <property type="entry name" value="HTH-TYPE TRANSCRIPTIONAL REGULATORY PROTEIN GABR"/>
    <property type="match status" value="1"/>
</dbReference>
<keyword evidence="9" id="KW-0808">Transferase</keyword>
<dbReference type="SMART" id="SM00345">
    <property type="entry name" value="HTH_GNTR"/>
    <property type="match status" value="1"/>
</dbReference>
<evidence type="ECO:0000256" key="3">
    <source>
        <dbReference type="ARBA" id="ARBA00022576"/>
    </source>
</evidence>
<dbReference type="GO" id="GO:0003677">
    <property type="term" value="F:DNA binding"/>
    <property type="evidence" value="ECO:0007669"/>
    <property type="project" value="UniProtKB-KW"/>
</dbReference>
<keyword evidence="4" id="KW-0663">Pyridoxal phosphate</keyword>
<dbReference type="GO" id="GO:0030170">
    <property type="term" value="F:pyridoxal phosphate binding"/>
    <property type="evidence" value="ECO:0007669"/>
    <property type="project" value="InterPro"/>
</dbReference>
<evidence type="ECO:0000256" key="4">
    <source>
        <dbReference type="ARBA" id="ARBA00022898"/>
    </source>
</evidence>
<dbReference type="InterPro" id="IPR015424">
    <property type="entry name" value="PyrdxlP-dep_Trfase"/>
</dbReference>
<keyword evidence="5" id="KW-0805">Transcription regulation</keyword>
<feature type="domain" description="HTH gntR-type" evidence="8">
    <location>
        <begin position="22"/>
        <end position="90"/>
    </location>
</feature>
<dbReference type="AlphaFoldDB" id="A0A7X2H7J0"/>
<dbReference type="InterPro" id="IPR004839">
    <property type="entry name" value="Aminotransferase_I/II_large"/>
</dbReference>
<dbReference type="CDD" id="cd07377">
    <property type="entry name" value="WHTH_GntR"/>
    <property type="match status" value="1"/>
</dbReference>
<dbReference type="SUPFAM" id="SSF53383">
    <property type="entry name" value="PLP-dependent transferases"/>
    <property type="match status" value="1"/>
</dbReference>
<dbReference type="RefSeq" id="WP_338115824.1">
    <property type="nucleotide sequence ID" value="NZ_WJXB01000004.1"/>
</dbReference>
<dbReference type="InterPro" id="IPR015422">
    <property type="entry name" value="PyrdxlP-dep_Trfase_small"/>
</dbReference>
<dbReference type="PANTHER" id="PTHR46577:SF2">
    <property type="entry name" value="TRANSCRIPTIONAL REGULATORY PROTEIN"/>
    <property type="match status" value="1"/>
</dbReference>
<keyword evidence="3 9" id="KW-0032">Aminotransferase</keyword>
<proteinExistence type="inferred from homology"/>
<accession>A0A7X2H7J0</accession>
<comment type="caution">
    <text evidence="9">The sequence shown here is derived from an EMBL/GenBank/DDBJ whole genome shotgun (WGS) entry which is preliminary data.</text>
</comment>
<dbReference type="InterPro" id="IPR036390">
    <property type="entry name" value="WH_DNA-bd_sf"/>
</dbReference>
<dbReference type="Pfam" id="PF00155">
    <property type="entry name" value="Aminotran_1_2"/>
    <property type="match status" value="1"/>
</dbReference>
<evidence type="ECO:0000313" key="9">
    <source>
        <dbReference type="EMBL" id="MRN54213.1"/>
    </source>
</evidence>
<dbReference type="InterPro" id="IPR036388">
    <property type="entry name" value="WH-like_DNA-bd_sf"/>
</dbReference>
<dbReference type="Gene3D" id="3.90.1150.10">
    <property type="entry name" value="Aspartate Aminotransferase, domain 1"/>
    <property type="match status" value="1"/>
</dbReference>
<sequence length="491" mass="53856">MSVPPLSTSTTESWKLDNTSPLPLHTQISTYFLGKIRSGAWPAGMRLAPQRELARQFGVNRSTIVTALGQLTALGLIEGKRGGGTIVVIPKSVDSRSQAGNWNDYVEEGVHYPNLPTIQAINRLEYERGLIRLGTGELAPELLPSAMMQSILADLSQQTHLPLSYEEPLGSLQLRTAISHQLSKIGISATPASILITSGSLQGLQLIALGLLPRGSTILLEKPSYLYSIHSFQSAGVKFSGLPMDERGVLTESITPEVQQTAAAMLYSIPTFHNPTGILMDARRRQELMAVTSSLGLPILEDAAYQELWLDNPPPLPLKALDNEGRVLYLGTLSKSASPGLRIGWVVGPEPVVRRLADIKMQSDYGASSLSQLTAAKWLESGYHELHCNSLRQELRKRRTVVLDILHAYFTDLASWNHPAGGFYIWLSLHKPLPLPQLFKKALQAGLLLNTGDLYDRRDGRHLRLSYAYAPLSELEAGLITLSAVLKEQIK</sequence>
<keyword evidence="6" id="KW-0238">DNA-binding</keyword>
<protein>
    <submittedName>
        <fullName evidence="9">Aminotransferase class I/II-fold pyridoxal phosphate-dependent enzyme</fullName>
    </submittedName>
</protein>
<dbReference type="Proteomes" id="UP000463051">
    <property type="component" value="Unassembled WGS sequence"/>
</dbReference>
<dbReference type="SUPFAM" id="SSF46785">
    <property type="entry name" value="Winged helix' DNA-binding domain"/>
    <property type="match status" value="1"/>
</dbReference>
<evidence type="ECO:0000259" key="8">
    <source>
        <dbReference type="PROSITE" id="PS50949"/>
    </source>
</evidence>
<evidence type="ECO:0000313" key="10">
    <source>
        <dbReference type="Proteomes" id="UP000463051"/>
    </source>
</evidence>
<dbReference type="Pfam" id="PF00392">
    <property type="entry name" value="GntR"/>
    <property type="match status" value="1"/>
</dbReference>
<name>A0A7X2H7J0_9BACL</name>
<dbReference type="CDD" id="cd00609">
    <property type="entry name" value="AAT_like"/>
    <property type="match status" value="1"/>
</dbReference>
<evidence type="ECO:0000256" key="1">
    <source>
        <dbReference type="ARBA" id="ARBA00001933"/>
    </source>
</evidence>
<dbReference type="PRINTS" id="PR00035">
    <property type="entry name" value="HTHGNTR"/>
</dbReference>
<dbReference type="Gene3D" id="3.40.640.10">
    <property type="entry name" value="Type I PLP-dependent aspartate aminotransferase-like (Major domain)"/>
    <property type="match status" value="1"/>
</dbReference>
<dbReference type="InterPro" id="IPR000524">
    <property type="entry name" value="Tscrpt_reg_HTH_GntR"/>
</dbReference>
<reference evidence="9 10" key="1">
    <citation type="submission" date="2019-11" db="EMBL/GenBank/DDBJ databases">
        <title>Paenibacillus monticola sp. nov., a novel PGPR strain isolated from mountain sample in China.</title>
        <authorList>
            <person name="Zhao Q."/>
            <person name="Li H.-P."/>
            <person name="Zhang J.-L."/>
        </authorList>
    </citation>
    <scope>NUCLEOTIDE SEQUENCE [LARGE SCALE GENOMIC DNA]</scope>
    <source>
        <strain evidence="9 10">LC-T2</strain>
    </source>
</reference>
<evidence type="ECO:0000256" key="5">
    <source>
        <dbReference type="ARBA" id="ARBA00023015"/>
    </source>
</evidence>
<dbReference type="Gene3D" id="1.10.10.10">
    <property type="entry name" value="Winged helix-like DNA-binding domain superfamily/Winged helix DNA-binding domain"/>
    <property type="match status" value="1"/>
</dbReference>
<keyword evidence="7" id="KW-0804">Transcription</keyword>
<dbReference type="PROSITE" id="PS50949">
    <property type="entry name" value="HTH_GNTR"/>
    <property type="match status" value="1"/>
</dbReference>
<keyword evidence="10" id="KW-1185">Reference proteome</keyword>
<comment type="cofactor">
    <cofactor evidence="1">
        <name>pyridoxal 5'-phosphate</name>
        <dbReference type="ChEBI" id="CHEBI:597326"/>
    </cofactor>
</comment>
<gene>
    <name evidence="9" type="ORF">GJB61_14595</name>
</gene>
<organism evidence="9 10">
    <name type="scientific">Paenibacillus monticola</name>
    <dbReference type="NCBI Taxonomy" id="2666075"/>
    <lineage>
        <taxon>Bacteria</taxon>
        <taxon>Bacillati</taxon>
        <taxon>Bacillota</taxon>
        <taxon>Bacilli</taxon>
        <taxon>Bacillales</taxon>
        <taxon>Paenibacillaceae</taxon>
        <taxon>Paenibacillus</taxon>
    </lineage>
</organism>
<dbReference type="InterPro" id="IPR051446">
    <property type="entry name" value="HTH_trans_reg/aminotransferase"/>
</dbReference>
<dbReference type="EMBL" id="WJXB01000004">
    <property type="protein sequence ID" value="MRN54213.1"/>
    <property type="molecule type" value="Genomic_DNA"/>
</dbReference>
<dbReference type="GO" id="GO:0003700">
    <property type="term" value="F:DNA-binding transcription factor activity"/>
    <property type="evidence" value="ECO:0007669"/>
    <property type="project" value="InterPro"/>
</dbReference>
<evidence type="ECO:0000256" key="2">
    <source>
        <dbReference type="ARBA" id="ARBA00005384"/>
    </source>
</evidence>
<evidence type="ECO:0000256" key="7">
    <source>
        <dbReference type="ARBA" id="ARBA00023163"/>
    </source>
</evidence>